<dbReference type="RefSeq" id="XP_028346243.1">
    <property type="nucleotide sequence ID" value="XM_028490442.2"/>
</dbReference>
<gene>
    <name evidence="9" type="primary">MRPL42</name>
</gene>
<keyword evidence="3" id="KW-0809">Transit peptide</keyword>
<organism evidence="8 9">
    <name type="scientific">Physeter macrocephalus</name>
    <name type="common">Sperm whale</name>
    <name type="synonym">Physeter catodon</name>
    <dbReference type="NCBI Taxonomy" id="9755"/>
    <lineage>
        <taxon>Eukaryota</taxon>
        <taxon>Metazoa</taxon>
        <taxon>Chordata</taxon>
        <taxon>Craniata</taxon>
        <taxon>Vertebrata</taxon>
        <taxon>Euteleostomi</taxon>
        <taxon>Mammalia</taxon>
        <taxon>Eutheria</taxon>
        <taxon>Laurasiatheria</taxon>
        <taxon>Artiodactyla</taxon>
        <taxon>Whippomorpha</taxon>
        <taxon>Cetacea</taxon>
        <taxon>Odontoceti</taxon>
        <taxon>Physeteridae</taxon>
        <taxon>Physeter</taxon>
    </lineage>
</organism>
<evidence type="ECO:0000256" key="4">
    <source>
        <dbReference type="ARBA" id="ARBA00022980"/>
    </source>
</evidence>
<evidence type="ECO:0000256" key="2">
    <source>
        <dbReference type="ARBA" id="ARBA00005556"/>
    </source>
</evidence>
<name>A0A455BE98_PHYMC</name>
<dbReference type="CTD" id="28977"/>
<keyword evidence="8" id="KW-1185">Reference proteome</keyword>
<protein>
    <recommendedName>
        <fullName evidence="7">Large ribosomal subunit protein mL42</fullName>
    </recommendedName>
</protein>
<keyword evidence="6" id="KW-0687">Ribonucleoprotein</keyword>
<keyword evidence="4" id="KW-0689">Ribosomal protein</keyword>
<evidence type="ECO:0000256" key="7">
    <source>
        <dbReference type="ARBA" id="ARBA00035189"/>
    </source>
</evidence>
<evidence type="ECO:0000256" key="5">
    <source>
        <dbReference type="ARBA" id="ARBA00023128"/>
    </source>
</evidence>
<evidence type="ECO:0000256" key="3">
    <source>
        <dbReference type="ARBA" id="ARBA00022946"/>
    </source>
</evidence>
<dbReference type="OrthoDB" id="1107506at2759"/>
<dbReference type="InterPro" id="IPR019346">
    <property type="entry name" value="Ribosomal_mL42"/>
</dbReference>
<comment type="similarity">
    <text evidence="2">Belongs to the mitochondrion-specific ribosomal protein mL42 family.</text>
</comment>
<dbReference type="PANTHER" id="PTHR13450:SF4">
    <property type="entry name" value="LARGE RIBOSOMAL SUBUNIT PROTEIN ML42"/>
    <property type="match status" value="1"/>
</dbReference>
<accession>A0A455BE98</accession>
<proteinExistence type="inferred from homology"/>
<dbReference type="GO" id="GO:0005762">
    <property type="term" value="C:mitochondrial large ribosomal subunit"/>
    <property type="evidence" value="ECO:0007669"/>
    <property type="project" value="TreeGrafter"/>
</dbReference>
<dbReference type="GeneID" id="102990505"/>
<evidence type="ECO:0000256" key="6">
    <source>
        <dbReference type="ARBA" id="ARBA00023274"/>
    </source>
</evidence>
<dbReference type="PANTHER" id="PTHR13450">
    <property type="entry name" value="MITOCHONDRIAL 39S RIBOSOMAL PROTEIN L42"/>
    <property type="match status" value="1"/>
</dbReference>
<evidence type="ECO:0000256" key="1">
    <source>
        <dbReference type="ARBA" id="ARBA00004173"/>
    </source>
</evidence>
<reference evidence="9" key="1">
    <citation type="submission" date="2025-08" db="UniProtKB">
        <authorList>
            <consortium name="RefSeq"/>
        </authorList>
    </citation>
    <scope>IDENTIFICATION</scope>
    <source>
        <tissue evidence="9">Muscle</tissue>
    </source>
</reference>
<dbReference type="KEGG" id="pcad:102990505"/>
<keyword evidence="5" id="KW-0496">Mitochondrion</keyword>
<comment type="subcellular location">
    <subcellularLocation>
        <location evidence="1">Mitochondrion</location>
    </subcellularLocation>
</comment>
<evidence type="ECO:0000313" key="9">
    <source>
        <dbReference type="RefSeq" id="XP_028346243.1"/>
    </source>
</evidence>
<dbReference type="Proteomes" id="UP000248484">
    <property type="component" value="Chromosome 6"/>
</dbReference>
<dbReference type="AlphaFoldDB" id="A0A455BE98"/>
<dbReference type="Pfam" id="PF10210">
    <property type="entry name" value="MRP-S32"/>
    <property type="match status" value="1"/>
</dbReference>
<sequence>MALAAVKWAISSRTILKHLFPIQNGALYCVCHKTTYSSLPDDYNCKVELALTSDGRTIVCYHPSVDIPYEHTKPIPRPDPVQNNEETHDLVLKTRLEEKGEHLEQGPMIEQLSKMFFTTKHRWYPRGHLSFRSKLQQQLPTFPIKVKGWKYFCLIKQPQFQRDTQTEHLPCKPVSSSCPLKLRLAAVGILGSVCLVHLSSNNWLIANLHSRYLNLKYLVFF</sequence>
<evidence type="ECO:0000313" key="8">
    <source>
        <dbReference type="Proteomes" id="UP000248484"/>
    </source>
</evidence>